<sequence>MMTGEKVSVQSGLCLLFVMSQVKYAYPRFENVEADRQPLREDSDEQLSHNDTYGDMAASVLHKMSTSRRHSGIYGFAHPSGCGGERVRDLMNLMVPLLIDPAVKNGGQR</sequence>
<organism evidence="1 2">
    <name type="scientific">Parelaphostrongylus tenuis</name>
    <name type="common">Meningeal worm</name>
    <dbReference type="NCBI Taxonomy" id="148309"/>
    <lineage>
        <taxon>Eukaryota</taxon>
        <taxon>Metazoa</taxon>
        <taxon>Ecdysozoa</taxon>
        <taxon>Nematoda</taxon>
        <taxon>Chromadorea</taxon>
        <taxon>Rhabditida</taxon>
        <taxon>Rhabditina</taxon>
        <taxon>Rhabditomorpha</taxon>
        <taxon>Strongyloidea</taxon>
        <taxon>Metastrongylidae</taxon>
        <taxon>Parelaphostrongylus</taxon>
    </lineage>
</organism>
<name>A0AAD5QK10_PARTN</name>
<comment type="caution">
    <text evidence="1">The sequence shown here is derived from an EMBL/GenBank/DDBJ whole genome shotgun (WGS) entry which is preliminary data.</text>
</comment>
<feature type="non-terminal residue" evidence="1">
    <location>
        <position position="1"/>
    </location>
</feature>
<proteinExistence type="predicted"/>
<dbReference type="EMBL" id="JAHQIW010000730">
    <property type="protein sequence ID" value="KAJ1349736.1"/>
    <property type="molecule type" value="Genomic_DNA"/>
</dbReference>
<protein>
    <submittedName>
        <fullName evidence="1">Uncharacterized protein</fullName>
    </submittedName>
</protein>
<gene>
    <name evidence="1" type="ORF">KIN20_005375</name>
</gene>
<reference evidence="1" key="1">
    <citation type="submission" date="2021-06" db="EMBL/GenBank/DDBJ databases">
        <title>Parelaphostrongylus tenuis whole genome reference sequence.</title>
        <authorList>
            <person name="Garwood T.J."/>
            <person name="Larsen P.A."/>
            <person name="Fountain-Jones N.M."/>
            <person name="Garbe J.R."/>
            <person name="Macchietto M.G."/>
            <person name="Kania S.A."/>
            <person name="Gerhold R.W."/>
            <person name="Richards J.E."/>
            <person name="Wolf T.M."/>
        </authorList>
    </citation>
    <scope>NUCLEOTIDE SEQUENCE</scope>
    <source>
        <strain evidence="1">MNPRO001-30</strain>
        <tissue evidence="1">Meninges</tissue>
    </source>
</reference>
<evidence type="ECO:0000313" key="1">
    <source>
        <dbReference type="EMBL" id="KAJ1349736.1"/>
    </source>
</evidence>
<evidence type="ECO:0000313" key="2">
    <source>
        <dbReference type="Proteomes" id="UP001196413"/>
    </source>
</evidence>
<keyword evidence="2" id="KW-1185">Reference proteome</keyword>
<accession>A0AAD5QK10</accession>
<dbReference type="Proteomes" id="UP001196413">
    <property type="component" value="Unassembled WGS sequence"/>
</dbReference>
<dbReference type="AlphaFoldDB" id="A0AAD5QK10"/>